<evidence type="ECO:0000313" key="8">
    <source>
        <dbReference type="Proteomes" id="UP000235786"/>
    </source>
</evidence>
<dbReference type="OrthoDB" id="5294024at2759"/>
<dbReference type="Proteomes" id="UP000235786">
    <property type="component" value="Unassembled WGS sequence"/>
</dbReference>
<comment type="subcellular location">
    <subcellularLocation>
        <location evidence="1">Membrane</location>
        <topology evidence="1">Multi-pass membrane protein</topology>
    </subcellularLocation>
</comment>
<evidence type="ECO:0000256" key="4">
    <source>
        <dbReference type="ARBA" id="ARBA00022989"/>
    </source>
</evidence>
<feature type="transmembrane region" description="Helical" evidence="6">
    <location>
        <begin position="244"/>
        <end position="267"/>
    </location>
</feature>
<evidence type="ECO:0000256" key="5">
    <source>
        <dbReference type="ARBA" id="ARBA00023136"/>
    </source>
</evidence>
<keyword evidence="4 6" id="KW-1133">Transmembrane helix</keyword>
<reference evidence="7 8" key="1">
    <citation type="submission" date="2016-04" db="EMBL/GenBank/DDBJ databases">
        <title>A degradative enzymes factory behind the ericoid mycorrhizal symbiosis.</title>
        <authorList>
            <consortium name="DOE Joint Genome Institute"/>
            <person name="Martino E."/>
            <person name="Morin E."/>
            <person name="Grelet G."/>
            <person name="Kuo A."/>
            <person name="Kohler A."/>
            <person name="Daghino S."/>
            <person name="Barry K."/>
            <person name="Choi C."/>
            <person name="Cichocki N."/>
            <person name="Clum A."/>
            <person name="Copeland A."/>
            <person name="Hainaut M."/>
            <person name="Haridas S."/>
            <person name="Labutti K."/>
            <person name="Lindquist E."/>
            <person name="Lipzen A."/>
            <person name="Khouja H.-R."/>
            <person name="Murat C."/>
            <person name="Ohm R."/>
            <person name="Olson A."/>
            <person name="Spatafora J."/>
            <person name="Veneault-Fourrey C."/>
            <person name="Henrissat B."/>
            <person name="Grigoriev I."/>
            <person name="Martin F."/>
            <person name="Perotto S."/>
        </authorList>
    </citation>
    <scope>NUCLEOTIDE SEQUENCE [LARGE SCALE GENOMIC DNA]</scope>
    <source>
        <strain evidence="7 8">F</strain>
    </source>
</reference>
<dbReference type="PANTHER" id="PTHR42038">
    <property type="match status" value="1"/>
</dbReference>
<sequence length="302" mass="34542">MYIFKSMSKAQFGGSEALTLVALGTSRWVPTTPPPSRVPPYYLSTANLLLQTGGALWTLCYILLTLRSFQDRTYGMPLFALSYNFAWEFVYGLLIAEAPLERIVFTLWLLLDLGMVYGLLKYGKEEWNHAPLIKRHLGKVFWGMTVWCVGAHWAFGSWWLKEGRRREGKWYAGVEGPDTTELGFWTAVVSQTYLSAASLGQLLVRQHTGGVSWGVWASRTLGSIIGLYMNYAWIWYHWREAHEYFMSPFAVALWVTALICDLVYPIIFAQVRKTERLLPDGRRVAGDSVNIDKKRVTFDKVK</sequence>
<dbReference type="GO" id="GO:0016829">
    <property type="term" value="F:lyase activity"/>
    <property type="evidence" value="ECO:0007669"/>
    <property type="project" value="InterPro"/>
</dbReference>
<dbReference type="EMBL" id="KZ613948">
    <property type="protein sequence ID" value="PMD38378.1"/>
    <property type="molecule type" value="Genomic_DNA"/>
</dbReference>
<keyword evidence="3 6" id="KW-0812">Transmembrane</keyword>
<accession>A0A2J6RIN1</accession>
<dbReference type="STRING" id="1149755.A0A2J6RIN1"/>
<evidence type="ECO:0000256" key="2">
    <source>
        <dbReference type="ARBA" id="ARBA00006757"/>
    </source>
</evidence>
<evidence type="ECO:0000313" key="7">
    <source>
        <dbReference type="EMBL" id="PMD38378.1"/>
    </source>
</evidence>
<dbReference type="PANTHER" id="PTHR42038:SF2">
    <property type="entry name" value="TERPENE CYCLASE AUSL"/>
    <property type="match status" value="1"/>
</dbReference>
<keyword evidence="8" id="KW-1185">Reference proteome</keyword>
<proteinExistence type="inferred from homology"/>
<feature type="transmembrane region" description="Helical" evidence="6">
    <location>
        <begin position="41"/>
        <end position="64"/>
    </location>
</feature>
<evidence type="ECO:0000256" key="1">
    <source>
        <dbReference type="ARBA" id="ARBA00004141"/>
    </source>
</evidence>
<feature type="transmembrane region" description="Helical" evidence="6">
    <location>
        <begin position="216"/>
        <end position="238"/>
    </location>
</feature>
<evidence type="ECO:0000256" key="6">
    <source>
        <dbReference type="SAM" id="Phobius"/>
    </source>
</evidence>
<feature type="transmembrane region" description="Helical" evidence="6">
    <location>
        <begin position="76"/>
        <end position="96"/>
    </location>
</feature>
<keyword evidence="5 6" id="KW-0472">Membrane</keyword>
<dbReference type="GO" id="GO:0016020">
    <property type="term" value="C:membrane"/>
    <property type="evidence" value="ECO:0007669"/>
    <property type="project" value="UniProtKB-SubCell"/>
</dbReference>
<dbReference type="InterPro" id="IPR039020">
    <property type="entry name" value="PaxB-like"/>
</dbReference>
<evidence type="ECO:0000256" key="3">
    <source>
        <dbReference type="ARBA" id="ARBA00022692"/>
    </source>
</evidence>
<name>A0A2J6RIN1_HYAVF</name>
<dbReference type="AlphaFoldDB" id="A0A2J6RIN1"/>
<dbReference type="Pfam" id="PF25129">
    <property type="entry name" value="Pyr4-TMTC"/>
    <property type="match status" value="1"/>
</dbReference>
<protein>
    <submittedName>
        <fullName evidence="7">Uncharacterized protein</fullName>
    </submittedName>
</protein>
<gene>
    <name evidence="7" type="ORF">L207DRAFT_545495</name>
</gene>
<feature type="transmembrane region" description="Helical" evidence="6">
    <location>
        <begin position="140"/>
        <end position="160"/>
    </location>
</feature>
<organism evidence="7 8">
    <name type="scientific">Hyaloscypha variabilis (strain UAMH 11265 / GT02V1 / F)</name>
    <name type="common">Meliniomyces variabilis</name>
    <dbReference type="NCBI Taxonomy" id="1149755"/>
    <lineage>
        <taxon>Eukaryota</taxon>
        <taxon>Fungi</taxon>
        <taxon>Dikarya</taxon>
        <taxon>Ascomycota</taxon>
        <taxon>Pezizomycotina</taxon>
        <taxon>Leotiomycetes</taxon>
        <taxon>Helotiales</taxon>
        <taxon>Hyaloscyphaceae</taxon>
        <taxon>Hyaloscypha</taxon>
        <taxon>Hyaloscypha variabilis</taxon>
    </lineage>
</organism>
<feature type="transmembrane region" description="Helical" evidence="6">
    <location>
        <begin position="102"/>
        <end position="120"/>
    </location>
</feature>
<comment type="similarity">
    <text evidence="2">Belongs to the paxB family.</text>
</comment>